<dbReference type="Proteomes" id="UP001168540">
    <property type="component" value="Unassembled WGS sequence"/>
</dbReference>
<dbReference type="RefSeq" id="WP_289829018.1">
    <property type="nucleotide sequence ID" value="NZ_JAUEDK010000007.1"/>
</dbReference>
<organism evidence="1 2">
    <name type="scientific">Crenobacter oryzisoli</name>
    <dbReference type="NCBI Taxonomy" id="3056844"/>
    <lineage>
        <taxon>Bacteria</taxon>
        <taxon>Pseudomonadati</taxon>
        <taxon>Pseudomonadota</taxon>
        <taxon>Betaproteobacteria</taxon>
        <taxon>Neisseriales</taxon>
        <taxon>Neisseriaceae</taxon>
        <taxon>Crenobacter</taxon>
    </lineage>
</organism>
<sequence length="72" mass="8692">MFPEYSELIARLRQEDPQFGQLFDQHCALDERIRNMEERIELASSMEIEVLKKEKLHLKDMLYFRLKSVAPH</sequence>
<comment type="caution">
    <text evidence="1">The sequence shown here is derived from an EMBL/GenBank/DDBJ whole genome shotgun (WGS) entry which is preliminary data.</text>
</comment>
<name>A0ABT7XKZ2_9NEIS</name>
<dbReference type="EMBL" id="JAUEDK010000007">
    <property type="protein sequence ID" value="MDN0074448.1"/>
    <property type="molecule type" value="Genomic_DNA"/>
</dbReference>
<evidence type="ECO:0000313" key="1">
    <source>
        <dbReference type="EMBL" id="MDN0074448.1"/>
    </source>
</evidence>
<reference evidence="1" key="1">
    <citation type="submission" date="2023-06" db="EMBL/GenBank/DDBJ databases">
        <authorList>
            <person name="Zhang S."/>
        </authorList>
    </citation>
    <scope>NUCLEOTIDE SEQUENCE</scope>
    <source>
        <strain evidence="1">SG2303</strain>
    </source>
</reference>
<dbReference type="InterPro" id="IPR038444">
    <property type="entry name" value="DUF465_sf"/>
</dbReference>
<keyword evidence="2" id="KW-1185">Reference proteome</keyword>
<evidence type="ECO:0000313" key="2">
    <source>
        <dbReference type="Proteomes" id="UP001168540"/>
    </source>
</evidence>
<protein>
    <submittedName>
        <fullName evidence="1">YdcH family protein</fullName>
    </submittedName>
</protein>
<proteinExistence type="predicted"/>
<accession>A0ABT7XKZ2</accession>
<dbReference type="Gene3D" id="6.10.280.50">
    <property type="match status" value="1"/>
</dbReference>
<gene>
    <name evidence="1" type="ORF">QU481_06005</name>
</gene>
<dbReference type="InterPro" id="IPR007420">
    <property type="entry name" value="DUF465"/>
</dbReference>
<dbReference type="Pfam" id="PF04325">
    <property type="entry name" value="DUF465"/>
    <property type="match status" value="1"/>
</dbReference>